<comment type="caution">
    <text evidence="1">The sequence shown here is derived from an EMBL/GenBank/DDBJ whole genome shotgun (WGS) entry which is preliminary data.</text>
</comment>
<accession>A0A150F2R8</accession>
<dbReference type="RefSeq" id="WP_061523410.1">
    <property type="nucleotide sequence ID" value="NZ_JARLZY010000012.1"/>
</dbReference>
<keyword evidence="2" id="KW-1185">Reference proteome</keyword>
<dbReference type="Proteomes" id="UP000075430">
    <property type="component" value="Unassembled WGS sequence"/>
</dbReference>
<name>A0A150F2R8_9BACI</name>
<protein>
    <submittedName>
        <fullName evidence="1">Uncharacterized protein</fullName>
    </submittedName>
</protein>
<evidence type="ECO:0000313" key="2">
    <source>
        <dbReference type="Proteomes" id="UP000075430"/>
    </source>
</evidence>
<organism evidence="1 2">
    <name type="scientific">Bacillus nakamurai</name>
    <dbReference type="NCBI Taxonomy" id="1793963"/>
    <lineage>
        <taxon>Bacteria</taxon>
        <taxon>Bacillati</taxon>
        <taxon>Bacillota</taxon>
        <taxon>Bacilli</taxon>
        <taxon>Bacillales</taxon>
        <taxon>Bacillaceae</taxon>
        <taxon>Bacillus</taxon>
    </lineage>
</organism>
<reference evidence="2" key="1">
    <citation type="submission" date="2016-02" db="EMBL/GenBank/DDBJ databases">
        <authorList>
            <person name="Dunlap C."/>
        </authorList>
    </citation>
    <scope>NUCLEOTIDE SEQUENCE [LARGE SCALE GENOMIC DNA]</scope>
    <source>
        <strain evidence="2">NRRL B-41092</strain>
    </source>
</reference>
<sequence>MECYADYYPNGKSLKKSRIFFSLPELTFPFGASAISMDIELHLFLPGCMHYLPGIFPIKR</sequence>
<gene>
    <name evidence="1" type="ORF">AXI58_05780</name>
</gene>
<dbReference type="AlphaFoldDB" id="A0A150F2R8"/>
<evidence type="ECO:0000313" key="1">
    <source>
        <dbReference type="EMBL" id="KXZ13184.1"/>
    </source>
</evidence>
<proteinExistence type="predicted"/>
<dbReference type="STRING" id="1793963.AXI58_05780"/>
<dbReference type="EMBL" id="LSBA01000039">
    <property type="protein sequence ID" value="KXZ13184.1"/>
    <property type="molecule type" value="Genomic_DNA"/>
</dbReference>